<comment type="caution">
    <text evidence="7">The sequence shown here is derived from an EMBL/GenBank/DDBJ whole genome shotgun (WGS) entry which is preliminary data.</text>
</comment>
<evidence type="ECO:0000313" key="7">
    <source>
        <dbReference type="EMBL" id="MEQ3539563.1"/>
    </source>
</evidence>
<dbReference type="InterPro" id="IPR009057">
    <property type="entry name" value="Homeodomain-like_sf"/>
</dbReference>
<evidence type="ECO:0000256" key="5">
    <source>
        <dbReference type="PROSITE-ProRule" id="PRU00335"/>
    </source>
</evidence>
<evidence type="ECO:0000256" key="1">
    <source>
        <dbReference type="ARBA" id="ARBA00022491"/>
    </source>
</evidence>
<evidence type="ECO:0000256" key="2">
    <source>
        <dbReference type="ARBA" id="ARBA00023015"/>
    </source>
</evidence>
<evidence type="ECO:0000259" key="6">
    <source>
        <dbReference type="PROSITE" id="PS50977"/>
    </source>
</evidence>
<reference evidence="7 8" key="1">
    <citation type="submission" date="2024-03" db="EMBL/GenBank/DDBJ databases">
        <title>Draft genome sequence of Pseudonocardia tropica JCM 19149.</title>
        <authorList>
            <person name="Butdee W."/>
            <person name="Duangmal K."/>
        </authorList>
    </citation>
    <scope>NUCLEOTIDE SEQUENCE [LARGE SCALE GENOMIC DNA]</scope>
    <source>
        <strain evidence="7 8">JCM 19149</strain>
    </source>
</reference>
<feature type="DNA-binding region" description="H-T-H motif" evidence="5">
    <location>
        <begin position="25"/>
        <end position="44"/>
    </location>
</feature>
<keyword evidence="2" id="KW-0805">Transcription regulation</keyword>
<dbReference type="EMBL" id="JBEDNP010000006">
    <property type="protein sequence ID" value="MEQ3539563.1"/>
    <property type="molecule type" value="Genomic_DNA"/>
</dbReference>
<evidence type="ECO:0000313" key="8">
    <source>
        <dbReference type="Proteomes" id="UP001464923"/>
    </source>
</evidence>
<name>A0ABV1JXD6_9PSEU</name>
<keyword evidence="1" id="KW-0678">Repressor</keyword>
<dbReference type="Pfam" id="PF13977">
    <property type="entry name" value="TetR_C_6"/>
    <property type="match status" value="1"/>
</dbReference>
<dbReference type="PROSITE" id="PS01081">
    <property type="entry name" value="HTH_TETR_1"/>
    <property type="match status" value="1"/>
</dbReference>
<dbReference type="InterPro" id="IPR036271">
    <property type="entry name" value="Tet_transcr_reg_TetR-rel_C_sf"/>
</dbReference>
<dbReference type="PANTHER" id="PTHR30055:SF241">
    <property type="entry name" value="TRANSCRIPTIONAL REGULATORY PROTEIN"/>
    <property type="match status" value="1"/>
</dbReference>
<protein>
    <submittedName>
        <fullName evidence="7">TetR/AcrR family transcriptional regulator</fullName>
    </submittedName>
</protein>
<dbReference type="RefSeq" id="WP_345649192.1">
    <property type="nucleotide sequence ID" value="NZ_BAABLY010000059.1"/>
</dbReference>
<dbReference type="Pfam" id="PF00440">
    <property type="entry name" value="TetR_N"/>
    <property type="match status" value="1"/>
</dbReference>
<dbReference type="InterPro" id="IPR001647">
    <property type="entry name" value="HTH_TetR"/>
</dbReference>
<dbReference type="InterPro" id="IPR050109">
    <property type="entry name" value="HTH-type_TetR-like_transc_reg"/>
</dbReference>
<evidence type="ECO:0000256" key="3">
    <source>
        <dbReference type="ARBA" id="ARBA00023125"/>
    </source>
</evidence>
<organism evidence="7 8">
    <name type="scientific">Pseudonocardia tropica</name>
    <dbReference type="NCBI Taxonomy" id="681289"/>
    <lineage>
        <taxon>Bacteria</taxon>
        <taxon>Bacillati</taxon>
        <taxon>Actinomycetota</taxon>
        <taxon>Actinomycetes</taxon>
        <taxon>Pseudonocardiales</taxon>
        <taxon>Pseudonocardiaceae</taxon>
        <taxon>Pseudonocardia</taxon>
    </lineage>
</organism>
<dbReference type="SUPFAM" id="SSF48498">
    <property type="entry name" value="Tetracyclin repressor-like, C-terminal domain"/>
    <property type="match status" value="1"/>
</dbReference>
<proteinExistence type="predicted"/>
<accession>A0ABV1JXD6</accession>
<dbReference type="SUPFAM" id="SSF46689">
    <property type="entry name" value="Homeodomain-like"/>
    <property type="match status" value="1"/>
</dbReference>
<sequence length="200" mass="20891">MARTRTALLGAAADVFAERGYDGASVDEIARVAGVSVGSIYSRFGSKQDLFRALMTDYLDDDLERVRAGLDAGVEQGLAALESVLLQAAGSRPSTLLDAESWAAAMRTPALRATVAAHHRRVRSEAAAMVARSRERTGVDLGVPDEEVAVAMIALFHGLVREYRLGAPGEVAPDLYSRMVGALATGLAVSAADGPPPSGP</sequence>
<dbReference type="Proteomes" id="UP001464923">
    <property type="component" value="Unassembled WGS sequence"/>
</dbReference>
<keyword evidence="8" id="KW-1185">Reference proteome</keyword>
<dbReference type="PRINTS" id="PR00455">
    <property type="entry name" value="HTHTETR"/>
</dbReference>
<dbReference type="PROSITE" id="PS50977">
    <property type="entry name" value="HTH_TETR_2"/>
    <property type="match status" value="1"/>
</dbReference>
<dbReference type="Gene3D" id="1.10.357.10">
    <property type="entry name" value="Tetracycline Repressor, domain 2"/>
    <property type="match status" value="1"/>
</dbReference>
<keyword evidence="4" id="KW-0804">Transcription</keyword>
<dbReference type="InterPro" id="IPR023772">
    <property type="entry name" value="DNA-bd_HTH_TetR-type_CS"/>
</dbReference>
<evidence type="ECO:0000256" key="4">
    <source>
        <dbReference type="ARBA" id="ARBA00023163"/>
    </source>
</evidence>
<keyword evidence="3 5" id="KW-0238">DNA-binding</keyword>
<dbReference type="PANTHER" id="PTHR30055">
    <property type="entry name" value="HTH-TYPE TRANSCRIPTIONAL REGULATOR RUTR"/>
    <property type="match status" value="1"/>
</dbReference>
<feature type="domain" description="HTH tetR-type" evidence="6">
    <location>
        <begin position="2"/>
        <end position="62"/>
    </location>
</feature>
<dbReference type="InterPro" id="IPR039538">
    <property type="entry name" value="BetI_C"/>
</dbReference>
<gene>
    <name evidence="7" type="ORF">WHI96_12070</name>
</gene>